<dbReference type="Proteomes" id="UP000199385">
    <property type="component" value="Chromosome I"/>
</dbReference>
<organism evidence="1 2">
    <name type="scientific">Micromonospora auratinigra</name>
    <dbReference type="NCBI Taxonomy" id="261654"/>
    <lineage>
        <taxon>Bacteria</taxon>
        <taxon>Bacillati</taxon>
        <taxon>Actinomycetota</taxon>
        <taxon>Actinomycetes</taxon>
        <taxon>Micromonosporales</taxon>
        <taxon>Micromonosporaceae</taxon>
        <taxon>Micromonospora</taxon>
    </lineage>
</organism>
<keyword evidence="2" id="KW-1185">Reference proteome</keyword>
<evidence type="ECO:0000313" key="1">
    <source>
        <dbReference type="EMBL" id="SBT45723.1"/>
    </source>
</evidence>
<dbReference type="RefSeq" id="WP_091664695.1">
    <property type="nucleotide sequence ID" value="NZ_LT594323.1"/>
</dbReference>
<name>A0A1A8ZPA3_9ACTN</name>
<dbReference type="AlphaFoldDB" id="A0A1A8ZPA3"/>
<accession>A0A1A8ZPA3</accession>
<dbReference type="OrthoDB" id="4467223at2"/>
<proteinExistence type="predicted"/>
<gene>
    <name evidence="1" type="ORF">GA0070611_3122</name>
</gene>
<evidence type="ECO:0000313" key="2">
    <source>
        <dbReference type="Proteomes" id="UP000199385"/>
    </source>
</evidence>
<protein>
    <submittedName>
        <fullName evidence="1">Uncharacterized protein</fullName>
    </submittedName>
</protein>
<dbReference type="PATRIC" id="fig|261654.4.peg.3174"/>
<dbReference type="EMBL" id="LT594323">
    <property type="protein sequence ID" value="SBT45723.1"/>
    <property type="molecule type" value="Genomic_DNA"/>
</dbReference>
<sequence length="156" mass="17414">MRYEALEGAVRQLITTATEADLRAFGAATVARVIEDGARLDLTRADLDERAWLAFREAGNAVPTAGPAELREYLGRIDEGTLADGDMDFPLPAILDALERWTAFLETGRRDELYELAIRSIELVDFQVEADLDDVLATPEMAAEYDRIRRLLTGQR</sequence>
<reference evidence="2" key="1">
    <citation type="submission" date="2016-06" db="EMBL/GenBank/DDBJ databases">
        <authorList>
            <person name="Varghese N."/>
            <person name="Submissions Spin"/>
        </authorList>
    </citation>
    <scope>NUCLEOTIDE SEQUENCE [LARGE SCALE GENOMIC DNA]</scope>
    <source>
        <strain evidence="2">DSM 44815</strain>
    </source>
</reference>